<accession>A0ABY3GWA7</accession>
<dbReference type="SUPFAM" id="SSF46785">
    <property type="entry name" value="Winged helix' DNA-binding domain"/>
    <property type="match status" value="1"/>
</dbReference>
<feature type="domain" description="HTH hxlR-type" evidence="2">
    <location>
        <begin position="104"/>
        <end position="146"/>
    </location>
</feature>
<reference evidence="4" key="1">
    <citation type="journal article" date="2019" name="Microbiol. Resour. Announc.">
        <title>Draft Genomic Sequences of Streptomyces misionensis and Streptomyces albidoflavus, bacteria applied for phytopathogen biocontrol.</title>
        <authorList>
            <person name="Pylro V."/>
            <person name="Dias A."/>
            <person name="Andreote F."/>
            <person name="Varani A."/>
            <person name="Andreote C."/>
            <person name="Bernardo E."/>
            <person name="Martins T."/>
        </authorList>
    </citation>
    <scope>NUCLEOTIDE SEQUENCE [LARGE SCALE GENOMIC DNA]</scope>
    <source>
        <strain evidence="4">77</strain>
    </source>
</reference>
<feature type="compositionally biased region" description="Low complexity" evidence="1">
    <location>
        <begin position="73"/>
        <end position="86"/>
    </location>
</feature>
<dbReference type="Gene3D" id="1.10.10.10">
    <property type="entry name" value="Winged helix-like DNA-binding domain superfamily/Winged helix DNA-binding domain"/>
    <property type="match status" value="1"/>
</dbReference>
<sequence length="191" mass="20557">MVRGLPALPRRRLRGPAHRQHPRPVGGRRGRPGPHRPARRPDGTRGHLRLPRLQRPAPALGRTRPAPVDGARPRALGAAAGAGTARKPVGNRPSGSDAEAADQPLVADGLLERCPYRTSPVRHQYVLTERGRSLRPVIVALVDFTTGAKAVPEKAQVRGAVSRMPRRTVIASFSTLSPGRSASCRSLRARP</sequence>
<dbReference type="InterPro" id="IPR036388">
    <property type="entry name" value="WH-like_DNA-bd_sf"/>
</dbReference>
<evidence type="ECO:0000259" key="2">
    <source>
        <dbReference type="Pfam" id="PF01638"/>
    </source>
</evidence>
<keyword evidence="4" id="KW-1185">Reference proteome</keyword>
<evidence type="ECO:0000313" key="3">
    <source>
        <dbReference type="EMBL" id="TWV22539.1"/>
    </source>
</evidence>
<feature type="compositionally biased region" description="Basic residues" evidence="1">
    <location>
        <begin position="9"/>
        <end position="38"/>
    </location>
</feature>
<organism evidence="3 4">
    <name type="scientific">Streptomyces albidoflavus</name>
    <dbReference type="NCBI Taxonomy" id="1886"/>
    <lineage>
        <taxon>Bacteria</taxon>
        <taxon>Bacillati</taxon>
        <taxon>Actinomycetota</taxon>
        <taxon>Actinomycetes</taxon>
        <taxon>Kitasatosporales</taxon>
        <taxon>Streptomycetaceae</taxon>
        <taxon>Streptomyces</taxon>
        <taxon>Streptomyces albidoflavus group</taxon>
    </lineage>
</organism>
<dbReference type="EMBL" id="VOGX01000034">
    <property type="protein sequence ID" value="TWV22539.1"/>
    <property type="molecule type" value="Genomic_DNA"/>
</dbReference>
<dbReference type="InterPro" id="IPR002577">
    <property type="entry name" value="HTH_HxlR"/>
</dbReference>
<evidence type="ECO:0000256" key="1">
    <source>
        <dbReference type="SAM" id="MobiDB-lite"/>
    </source>
</evidence>
<protein>
    <submittedName>
        <fullName evidence="3">Helix-turn-helix transcriptional regulator</fullName>
    </submittedName>
</protein>
<feature type="region of interest" description="Disordered" evidence="1">
    <location>
        <begin position="1"/>
        <end position="102"/>
    </location>
</feature>
<gene>
    <name evidence="3" type="ORF">FRZ02_21455</name>
</gene>
<comment type="caution">
    <text evidence="3">The sequence shown here is derived from an EMBL/GenBank/DDBJ whole genome shotgun (WGS) entry which is preliminary data.</text>
</comment>
<dbReference type="Pfam" id="PF01638">
    <property type="entry name" value="HxlR"/>
    <property type="match status" value="1"/>
</dbReference>
<name>A0ABY3GWA7_9ACTN</name>
<proteinExistence type="predicted"/>
<dbReference type="InterPro" id="IPR036390">
    <property type="entry name" value="WH_DNA-bd_sf"/>
</dbReference>
<evidence type="ECO:0000313" key="4">
    <source>
        <dbReference type="Proteomes" id="UP000318052"/>
    </source>
</evidence>
<dbReference type="Proteomes" id="UP000318052">
    <property type="component" value="Unassembled WGS sequence"/>
</dbReference>